<dbReference type="Proteomes" id="UP000034893">
    <property type="component" value="Unassembled WGS sequence"/>
</dbReference>
<dbReference type="SUPFAM" id="SSF53335">
    <property type="entry name" value="S-adenosyl-L-methionine-dependent methyltransferases"/>
    <property type="match status" value="1"/>
</dbReference>
<dbReference type="Gene3D" id="3.90.120.10">
    <property type="entry name" value="DNA Methylase, subunit A, domain 2"/>
    <property type="match status" value="1"/>
</dbReference>
<sequence>MNKPLKVIDLFSGCGGSALGFKQAGFDIKVAVDINKLASQSFKLNFPKAKVFSSDISTISSEELLKAANASSGNEVVIIACPPCQGFSTARRKSEAINDPRNTLIYEFLRVVRDIRPFAFVMENVPGLANGIGKPLFQDILKKLKELGYDTVYGVVDTADYGVPQRRKRLVLIGTNDSKIRLTFPKQTNQDPDLPDRYLTPWNTVRNAIGDLPQINAGEKSEKDPIHSASNLAEINLKRMAITPHDGGDRLSWPEYLVLECHKKVSGYKDIYGRMKWDSPSPTITGGCVMISKGRFGHPEQDRAISLREAARLQTFPDDYKFAGNTGHIAAQLGNAVPPLLAKRIGETLAASIRESKSFENLMTVSNNEAMPQGSFFQEA</sequence>
<gene>
    <name evidence="8" type="ORF">UT12_C0006G0006</name>
</gene>
<dbReference type="GO" id="GO:0003886">
    <property type="term" value="F:DNA (cytosine-5-)-methyltransferase activity"/>
    <property type="evidence" value="ECO:0007669"/>
    <property type="project" value="UniProtKB-EC"/>
</dbReference>
<name>A0A0G0LDC0_9BACT</name>
<dbReference type="EC" id="2.1.1.37" evidence="1"/>
<protein>
    <recommendedName>
        <fullName evidence="1">DNA (cytosine-5-)-methyltransferase</fullName>
        <ecNumber evidence="1">2.1.1.37</ecNumber>
    </recommendedName>
</protein>
<dbReference type="Pfam" id="PF00145">
    <property type="entry name" value="DNA_methylase"/>
    <property type="match status" value="1"/>
</dbReference>
<comment type="similarity">
    <text evidence="6 7">Belongs to the class I-like SAM-binding methyltransferase superfamily. C5-methyltransferase family.</text>
</comment>
<dbReference type="GO" id="GO:0032259">
    <property type="term" value="P:methylation"/>
    <property type="evidence" value="ECO:0007669"/>
    <property type="project" value="UniProtKB-KW"/>
</dbReference>
<keyword evidence="5" id="KW-0680">Restriction system</keyword>
<dbReference type="PANTHER" id="PTHR10629:SF52">
    <property type="entry name" value="DNA (CYTOSINE-5)-METHYLTRANSFERASE 1"/>
    <property type="match status" value="1"/>
</dbReference>
<dbReference type="NCBIfam" id="TIGR00675">
    <property type="entry name" value="dcm"/>
    <property type="match status" value="1"/>
</dbReference>
<keyword evidence="4 6" id="KW-0949">S-adenosyl-L-methionine</keyword>
<dbReference type="PROSITE" id="PS51679">
    <property type="entry name" value="SAM_MT_C5"/>
    <property type="match status" value="1"/>
</dbReference>
<dbReference type="InterPro" id="IPR001525">
    <property type="entry name" value="C5_MeTfrase"/>
</dbReference>
<evidence type="ECO:0000256" key="2">
    <source>
        <dbReference type="ARBA" id="ARBA00022603"/>
    </source>
</evidence>
<keyword evidence="3 6" id="KW-0808">Transferase</keyword>
<dbReference type="GO" id="GO:0044027">
    <property type="term" value="P:negative regulation of gene expression via chromosomal CpG island methylation"/>
    <property type="evidence" value="ECO:0007669"/>
    <property type="project" value="TreeGrafter"/>
</dbReference>
<evidence type="ECO:0000256" key="4">
    <source>
        <dbReference type="ARBA" id="ARBA00022691"/>
    </source>
</evidence>
<dbReference type="CDD" id="cd00315">
    <property type="entry name" value="Cyt_C5_DNA_methylase"/>
    <property type="match status" value="1"/>
</dbReference>
<dbReference type="EMBL" id="LBVP01000006">
    <property type="protein sequence ID" value="KKQ89898.1"/>
    <property type="molecule type" value="Genomic_DNA"/>
</dbReference>
<dbReference type="AlphaFoldDB" id="A0A0G0LDC0"/>
<dbReference type="Gene3D" id="3.40.50.150">
    <property type="entry name" value="Vaccinia Virus protein VP39"/>
    <property type="match status" value="1"/>
</dbReference>
<evidence type="ECO:0000256" key="7">
    <source>
        <dbReference type="RuleBase" id="RU000416"/>
    </source>
</evidence>
<dbReference type="PRINTS" id="PR00105">
    <property type="entry name" value="C5METTRFRASE"/>
</dbReference>
<feature type="active site" evidence="6">
    <location>
        <position position="84"/>
    </location>
</feature>
<dbReference type="PANTHER" id="PTHR10629">
    <property type="entry name" value="CYTOSINE-SPECIFIC METHYLTRANSFERASE"/>
    <property type="match status" value="1"/>
</dbReference>
<organism evidence="8 9">
    <name type="scientific">Candidatus Curtissbacteria bacterium GW2011_GWC2_38_9</name>
    <dbReference type="NCBI Taxonomy" id="1618414"/>
    <lineage>
        <taxon>Bacteria</taxon>
        <taxon>Candidatus Curtissiibacteriota</taxon>
    </lineage>
</organism>
<evidence type="ECO:0000256" key="1">
    <source>
        <dbReference type="ARBA" id="ARBA00011975"/>
    </source>
</evidence>
<proteinExistence type="inferred from homology"/>
<comment type="caution">
    <text evidence="8">The sequence shown here is derived from an EMBL/GenBank/DDBJ whole genome shotgun (WGS) entry which is preliminary data.</text>
</comment>
<reference evidence="8 9" key="1">
    <citation type="journal article" date="2015" name="Nature">
        <title>rRNA introns, odd ribosomes, and small enigmatic genomes across a large radiation of phyla.</title>
        <authorList>
            <person name="Brown C.T."/>
            <person name="Hug L.A."/>
            <person name="Thomas B.C."/>
            <person name="Sharon I."/>
            <person name="Castelle C.J."/>
            <person name="Singh A."/>
            <person name="Wilkins M.J."/>
            <person name="Williams K.H."/>
            <person name="Banfield J.F."/>
        </authorList>
    </citation>
    <scope>NUCLEOTIDE SEQUENCE [LARGE SCALE GENOMIC DNA]</scope>
</reference>
<dbReference type="InterPro" id="IPR050390">
    <property type="entry name" value="C5-Methyltransferase"/>
</dbReference>
<evidence type="ECO:0000256" key="6">
    <source>
        <dbReference type="PROSITE-ProRule" id="PRU01016"/>
    </source>
</evidence>
<dbReference type="GO" id="GO:0009307">
    <property type="term" value="P:DNA restriction-modification system"/>
    <property type="evidence" value="ECO:0007669"/>
    <property type="project" value="UniProtKB-KW"/>
</dbReference>
<dbReference type="PATRIC" id="fig|1618414.3.peg.175"/>
<accession>A0A0G0LDC0</accession>
<evidence type="ECO:0000313" key="8">
    <source>
        <dbReference type="EMBL" id="KKQ89898.1"/>
    </source>
</evidence>
<evidence type="ECO:0000256" key="5">
    <source>
        <dbReference type="ARBA" id="ARBA00022747"/>
    </source>
</evidence>
<keyword evidence="2 6" id="KW-0489">Methyltransferase</keyword>
<dbReference type="GO" id="GO:0003677">
    <property type="term" value="F:DNA binding"/>
    <property type="evidence" value="ECO:0007669"/>
    <property type="project" value="TreeGrafter"/>
</dbReference>
<dbReference type="InterPro" id="IPR029063">
    <property type="entry name" value="SAM-dependent_MTases_sf"/>
</dbReference>
<evidence type="ECO:0000313" key="9">
    <source>
        <dbReference type="Proteomes" id="UP000034893"/>
    </source>
</evidence>
<evidence type="ECO:0000256" key="3">
    <source>
        <dbReference type="ARBA" id="ARBA00022679"/>
    </source>
</evidence>